<dbReference type="OrthoDB" id="8590768at2"/>
<feature type="transmembrane region" description="Helical" evidence="2">
    <location>
        <begin position="108"/>
        <end position="127"/>
    </location>
</feature>
<dbReference type="Proteomes" id="UP000031838">
    <property type="component" value="Chromosome 2"/>
</dbReference>
<evidence type="ECO:0000259" key="3">
    <source>
        <dbReference type="Pfam" id="PF01569"/>
    </source>
</evidence>
<feature type="transmembrane region" description="Helical" evidence="2">
    <location>
        <begin position="41"/>
        <end position="65"/>
    </location>
</feature>
<feature type="transmembrane region" description="Helical" evidence="2">
    <location>
        <begin position="12"/>
        <end position="34"/>
    </location>
</feature>
<dbReference type="KEGG" id="bgp:BGL_2c21690"/>
<keyword evidence="4" id="KW-0560">Oxidoreductase</keyword>
<proteinExistence type="predicted"/>
<dbReference type="EMBL" id="CP002581">
    <property type="protein sequence ID" value="AJK50230.1"/>
    <property type="molecule type" value="Genomic_DNA"/>
</dbReference>
<dbReference type="InterPro" id="IPR036938">
    <property type="entry name" value="PAP2/HPO_sf"/>
</dbReference>
<feature type="transmembrane region" description="Helical" evidence="2">
    <location>
        <begin position="133"/>
        <end position="152"/>
    </location>
</feature>
<dbReference type="HOGENOM" id="CLU_079852_0_0_4"/>
<gene>
    <name evidence="4" type="ORF">BGL_2c21690</name>
</gene>
<dbReference type="InterPro" id="IPR000326">
    <property type="entry name" value="PAP2/HPO"/>
</dbReference>
<dbReference type="AlphaFoldDB" id="A0A0B6SAC7"/>
<evidence type="ECO:0000313" key="4">
    <source>
        <dbReference type="EMBL" id="AJK50230.1"/>
    </source>
</evidence>
<feature type="transmembrane region" description="Helical" evidence="2">
    <location>
        <begin position="159"/>
        <end position="178"/>
    </location>
</feature>
<protein>
    <submittedName>
        <fullName evidence="4">Phosphatidic acid phosphatase type 2/haloperoxidase</fullName>
    </submittedName>
</protein>
<feature type="domain" description="Phosphatidic acid phosphatase type 2/haloperoxidase" evidence="3">
    <location>
        <begin position="77"/>
        <end position="154"/>
    </location>
</feature>
<dbReference type="CDD" id="cd01610">
    <property type="entry name" value="PAP2_like"/>
    <property type="match status" value="1"/>
</dbReference>
<reference evidence="5" key="1">
    <citation type="submission" date="2011-03" db="EMBL/GenBank/DDBJ databases">
        <authorList>
            <person name="Voget S."/>
            <person name="Streit W.R."/>
            <person name="Jaeger K.E."/>
            <person name="Daniel R."/>
        </authorList>
    </citation>
    <scope>NUCLEOTIDE SEQUENCE [LARGE SCALE GENOMIC DNA]</scope>
    <source>
        <strain evidence="5">PG1</strain>
    </source>
</reference>
<dbReference type="SUPFAM" id="SSF48317">
    <property type="entry name" value="Acid phosphatase/Vanadium-dependent haloperoxidase"/>
    <property type="match status" value="1"/>
</dbReference>
<dbReference type="RefSeq" id="WP_042628529.1">
    <property type="nucleotide sequence ID" value="NZ_CP002581.1"/>
</dbReference>
<feature type="transmembrane region" description="Helical" evidence="2">
    <location>
        <begin position="77"/>
        <end position="96"/>
    </location>
</feature>
<evidence type="ECO:0000256" key="1">
    <source>
        <dbReference type="SAM" id="MobiDB-lite"/>
    </source>
</evidence>
<accession>A0A0B6SAC7</accession>
<keyword evidence="2" id="KW-0812">Transmembrane</keyword>
<evidence type="ECO:0000256" key="2">
    <source>
        <dbReference type="SAM" id="Phobius"/>
    </source>
</evidence>
<keyword evidence="2" id="KW-1133">Transmembrane helix</keyword>
<evidence type="ECO:0000313" key="5">
    <source>
        <dbReference type="Proteomes" id="UP000031838"/>
    </source>
</evidence>
<feature type="region of interest" description="Disordered" evidence="1">
    <location>
        <begin position="211"/>
        <end position="231"/>
    </location>
</feature>
<dbReference type="Pfam" id="PF01569">
    <property type="entry name" value="PAP2"/>
    <property type="match status" value="1"/>
</dbReference>
<dbReference type="Gene3D" id="1.20.144.10">
    <property type="entry name" value="Phosphatidic acid phosphatase type 2/haloperoxidase"/>
    <property type="match status" value="1"/>
</dbReference>
<name>A0A0B6SAC7_BURPL</name>
<keyword evidence="2" id="KW-0472">Membrane</keyword>
<sequence>MYDLPLRLWNWITYFGSAGITLPLAATLAVWLALGYSARLALTWLGVLGVAVSAVALTKIAFLGWGIGIRAWDFTGFSGHSMLSTSVYPVAMLIALTRAHPALRATGVAFGLALGVAVSLSRVVLSAHSPSEAITGCVVGALAALSFVLIAWRAQPHRWSVPAVVASLAIVTITLHGIPVPSQRWVTQVALKVSGHERPYVRARWKANPNYRPMSRPTSTTLDPNAPLHRI</sequence>
<organism evidence="4 5">
    <name type="scientific">Burkholderia plantarii</name>
    <dbReference type="NCBI Taxonomy" id="41899"/>
    <lineage>
        <taxon>Bacteria</taxon>
        <taxon>Pseudomonadati</taxon>
        <taxon>Pseudomonadota</taxon>
        <taxon>Betaproteobacteria</taxon>
        <taxon>Burkholderiales</taxon>
        <taxon>Burkholderiaceae</taxon>
        <taxon>Burkholderia</taxon>
    </lineage>
</organism>
<reference evidence="4 5" key="2">
    <citation type="journal article" date="2016" name="Appl. Microbiol. Biotechnol.">
        <title>Mutations improving production and secretion of extracellular lipase by Burkholderia glumae PG1.</title>
        <authorList>
            <person name="Knapp A."/>
            <person name="Voget S."/>
            <person name="Gao R."/>
            <person name="Zaburannyi N."/>
            <person name="Krysciak D."/>
            <person name="Breuer M."/>
            <person name="Hauer B."/>
            <person name="Streit W.R."/>
            <person name="Muller R."/>
            <person name="Daniel R."/>
            <person name="Jaeger K.E."/>
        </authorList>
    </citation>
    <scope>NUCLEOTIDE SEQUENCE [LARGE SCALE GENOMIC DNA]</scope>
    <source>
        <strain evidence="4 5">PG1</strain>
    </source>
</reference>
<dbReference type="GO" id="GO:0004601">
    <property type="term" value="F:peroxidase activity"/>
    <property type="evidence" value="ECO:0007669"/>
    <property type="project" value="UniProtKB-KW"/>
</dbReference>
<keyword evidence="5" id="KW-1185">Reference proteome</keyword>
<keyword evidence="4" id="KW-0575">Peroxidase</keyword>